<dbReference type="Pfam" id="PF14039">
    <property type="entry name" value="YusW"/>
    <property type="match status" value="1"/>
</dbReference>
<dbReference type="Proteomes" id="UP000198571">
    <property type="component" value="Unassembled WGS sequence"/>
</dbReference>
<feature type="compositionally biased region" description="Low complexity" evidence="1">
    <location>
        <begin position="51"/>
        <end position="78"/>
    </location>
</feature>
<dbReference type="InterPro" id="IPR025623">
    <property type="entry name" value="YusW"/>
</dbReference>
<feature type="region of interest" description="Disordered" evidence="1">
    <location>
        <begin position="45"/>
        <end position="81"/>
    </location>
</feature>
<dbReference type="RefSeq" id="WP_093055485.1">
    <property type="nucleotide sequence ID" value="NZ_FOGT01000021.1"/>
</dbReference>
<protein>
    <submittedName>
        <fullName evidence="2">YusW-like protein</fullName>
    </submittedName>
</protein>
<name>A0A1H9WYI2_9BACI</name>
<evidence type="ECO:0000313" key="3">
    <source>
        <dbReference type="Proteomes" id="UP000198571"/>
    </source>
</evidence>
<dbReference type="EMBL" id="FOGT01000021">
    <property type="protein sequence ID" value="SES38851.1"/>
    <property type="molecule type" value="Genomic_DNA"/>
</dbReference>
<dbReference type="AlphaFoldDB" id="A0A1H9WYI2"/>
<keyword evidence="3" id="KW-1185">Reference proteome</keyword>
<evidence type="ECO:0000313" key="2">
    <source>
        <dbReference type="EMBL" id="SES38851.1"/>
    </source>
</evidence>
<dbReference type="PROSITE" id="PS51257">
    <property type="entry name" value="PROKAR_LIPOPROTEIN"/>
    <property type="match status" value="1"/>
</dbReference>
<organism evidence="2 3">
    <name type="scientific">Salipaludibacillus aurantiacus</name>
    <dbReference type="NCBI Taxonomy" id="1601833"/>
    <lineage>
        <taxon>Bacteria</taxon>
        <taxon>Bacillati</taxon>
        <taxon>Bacillota</taxon>
        <taxon>Bacilli</taxon>
        <taxon>Bacillales</taxon>
        <taxon>Bacillaceae</taxon>
    </lineage>
</organism>
<sequence>MKKFTLSAGTVVLAAGLAACGEGENTDYTENEGAENIMNNELAEENDMDNNDNNAITDNENNFTNNEENAENGNAGSEAGDDWYEGLAFSEFELDAEYEDGEYEAEYEYNDGNPEAEIEDTRDGNLELGGQEALDELEQILPQLELTGENREDEVFEAVLAAFDLEDDYDELEVEIEFFDGGETDAEDQ</sequence>
<evidence type="ECO:0000256" key="1">
    <source>
        <dbReference type="SAM" id="MobiDB-lite"/>
    </source>
</evidence>
<accession>A0A1H9WYI2</accession>
<proteinExistence type="predicted"/>
<reference evidence="3" key="1">
    <citation type="submission" date="2016-10" db="EMBL/GenBank/DDBJ databases">
        <authorList>
            <person name="Varghese N."/>
            <person name="Submissions S."/>
        </authorList>
    </citation>
    <scope>NUCLEOTIDE SEQUENCE [LARGE SCALE GENOMIC DNA]</scope>
    <source>
        <strain evidence="3">S9</strain>
    </source>
</reference>
<gene>
    <name evidence="2" type="ORF">SAMN05518684_12147</name>
</gene>